<evidence type="ECO:0000259" key="1">
    <source>
        <dbReference type="Pfam" id="PF13403"/>
    </source>
</evidence>
<dbReference type="GO" id="GO:0016539">
    <property type="term" value="P:intein-mediated protein splicing"/>
    <property type="evidence" value="ECO:0007669"/>
    <property type="project" value="InterPro"/>
</dbReference>
<dbReference type="Gene3D" id="2.170.16.10">
    <property type="entry name" value="Hedgehog/Intein (Hint) domain"/>
    <property type="match status" value="1"/>
</dbReference>
<gene>
    <name evidence="2" type="ORF">RUM8411_02195</name>
</gene>
<dbReference type="InterPro" id="IPR028992">
    <property type="entry name" value="Hedgehog/Intein_dom"/>
</dbReference>
<dbReference type="InterPro" id="IPR006141">
    <property type="entry name" value="Intein_N"/>
</dbReference>
<dbReference type="Proteomes" id="UP000193778">
    <property type="component" value="Unassembled WGS sequence"/>
</dbReference>
<evidence type="ECO:0000313" key="2">
    <source>
        <dbReference type="EMBL" id="SLN46729.1"/>
    </source>
</evidence>
<protein>
    <recommendedName>
        <fullName evidence="1">Hedgehog/Intein (Hint) domain-containing protein</fullName>
    </recommendedName>
</protein>
<name>A0A1X6ZBM1_9RHOB</name>
<proteinExistence type="predicted"/>
<dbReference type="AlphaFoldDB" id="A0A1X6ZBM1"/>
<evidence type="ECO:0000313" key="3">
    <source>
        <dbReference type="Proteomes" id="UP000193778"/>
    </source>
</evidence>
<accession>A0A1X6ZBM1</accession>
<dbReference type="InterPro" id="IPR036844">
    <property type="entry name" value="Hint_dom_sf"/>
</dbReference>
<dbReference type="SUPFAM" id="SSF51294">
    <property type="entry name" value="Hedgehog/intein (Hint) domain"/>
    <property type="match status" value="1"/>
</dbReference>
<keyword evidence="3" id="KW-1185">Reference proteome</keyword>
<organism evidence="2 3">
    <name type="scientific">Ruegeria meonggei</name>
    <dbReference type="NCBI Taxonomy" id="1446476"/>
    <lineage>
        <taxon>Bacteria</taxon>
        <taxon>Pseudomonadati</taxon>
        <taxon>Pseudomonadota</taxon>
        <taxon>Alphaproteobacteria</taxon>
        <taxon>Rhodobacterales</taxon>
        <taxon>Roseobacteraceae</taxon>
        <taxon>Ruegeria</taxon>
    </lineage>
</organism>
<sequence length="328" mass="36143">MKFITVYEINVDPLSSTNVTVLNAYQVAITDDDNFLEDPDADGSQQFDVSSIPGLGNSANFQTFETYSGDVNGQPVTFTLLQFSNPQYIVVTQGTVGVNDTIANTNNTIVTANPSQYDTLPTFVCFTAGSLILTPSGRRKIETLEQGDKVVTGDGSSKPVQWIGRRRLSAAELKRAPHLCPVRIRAGTFSNDRPKRDLLISPQHRIVIASALLELWHSHHMMLAPAKGLVNHRSITQDSPEVGADYIHILFDRHELVNVEGIWSESFFPGDTSMGAMSGDTKRELFELFPELASDMSEYGDTALPVLKAFEAHMLQQDLSVPKGRRIS</sequence>
<dbReference type="EMBL" id="FWFP01000005">
    <property type="protein sequence ID" value="SLN46729.1"/>
    <property type="molecule type" value="Genomic_DNA"/>
</dbReference>
<dbReference type="RefSeq" id="WP_085822694.1">
    <property type="nucleotide sequence ID" value="NZ_FWFP01000005.1"/>
</dbReference>
<dbReference type="Pfam" id="PF13403">
    <property type="entry name" value="Hint_2"/>
    <property type="match status" value="1"/>
</dbReference>
<dbReference type="OrthoDB" id="6305173at2"/>
<feature type="domain" description="Hedgehog/Intein (Hint)" evidence="1">
    <location>
        <begin position="124"/>
        <end position="271"/>
    </location>
</feature>
<dbReference type="PROSITE" id="PS50817">
    <property type="entry name" value="INTEIN_N_TER"/>
    <property type="match status" value="1"/>
</dbReference>
<reference evidence="3" key="1">
    <citation type="submission" date="2017-03" db="EMBL/GenBank/DDBJ databases">
        <authorList>
            <person name="Rodrigo-Torres L."/>
            <person name="Arahal R.D."/>
            <person name="Lucena T."/>
        </authorList>
    </citation>
    <scope>NUCLEOTIDE SEQUENCE [LARGE SCALE GENOMIC DNA]</scope>
    <source>
        <strain evidence="3">CECT 8411</strain>
    </source>
</reference>